<evidence type="ECO:0000256" key="1">
    <source>
        <dbReference type="ARBA" id="ARBA00004141"/>
    </source>
</evidence>
<dbReference type="Proteomes" id="UP000479710">
    <property type="component" value="Unassembled WGS sequence"/>
</dbReference>
<evidence type="ECO:0000313" key="10">
    <source>
        <dbReference type="EMBL" id="KAF0927525.1"/>
    </source>
</evidence>
<name>A0A6G1ESE9_9ORYZ</name>
<dbReference type="InterPro" id="IPR054103">
    <property type="entry name" value="CAND6-7_N"/>
</dbReference>
<dbReference type="EMBL" id="SPHZ02000003">
    <property type="protein sequence ID" value="KAF0927525.1"/>
    <property type="molecule type" value="Genomic_DNA"/>
</dbReference>
<feature type="transmembrane region" description="Helical" evidence="6">
    <location>
        <begin position="167"/>
        <end position="188"/>
    </location>
</feature>
<evidence type="ECO:0000256" key="6">
    <source>
        <dbReference type="SAM" id="Phobius"/>
    </source>
</evidence>
<reference evidence="10 11" key="1">
    <citation type="submission" date="2019-11" db="EMBL/GenBank/DDBJ databases">
        <title>Whole genome sequence of Oryza granulata.</title>
        <authorList>
            <person name="Li W."/>
        </authorList>
    </citation>
    <scope>NUCLEOTIDE SEQUENCE [LARGE SCALE GENOMIC DNA]</scope>
    <source>
        <strain evidence="11">cv. Menghai</strain>
        <tissue evidence="10">Leaf</tissue>
    </source>
</reference>
<gene>
    <name evidence="9" type="ORF">E2562_021167</name>
    <name evidence="10" type="ORF">E2562_034165</name>
</gene>
<feature type="domain" description="GOST seven transmembrane" evidence="7">
    <location>
        <begin position="72"/>
        <end position="262"/>
    </location>
</feature>
<evidence type="ECO:0000313" key="11">
    <source>
        <dbReference type="Proteomes" id="UP000479710"/>
    </source>
</evidence>
<evidence type="ECO:0000256" key="4">
    <source>
        <dbReference type="ARBA" id="ARBA00022989"/>
    </source>
</evidence>
<feature type="domain" description="CAND6/7 N-terminal" evidence="8">
    <location>
        <begin position="17"/>
        <end position="53"/>
    </location>
</feature>
<evidence type="ECO:0000259" key="7">
    <source>
        <dbReference type="Pfam" id="PF06814"/>
    </source>
</evidence>
<organism evidence="10 11">
    <name type="scientific">Oryza meyeriana var. granulata</name>
    <dbReference type="NCBI Taxonomy" id="110450"/>
    <lineage>
        <taxon>Eukaryota</taxon>
        <taxon>Viridiplantae</taxon>
        <taxon>Streptophyta</taxon>
        <taxon>Embryophyta</taxon>
        <taxon>Tracheophyta</taxon>
        <taxon>Spermatophyta</taxon>
        <taxon>Magnoliopsida</taxon>
        <taxon>Liliopsida</taxon>
        <taxon>Poales</taxon>
        <taxon>Poaceae</taxon>
        <taxon>BOP clade</taxon>
        <taxon>Oryzoideae</taxon>
        <taxon>Oryzeae</taxon>
        <taxon>Oryzinae</taxon>
        <taxon>Oryza</taxon>
        <taxon>Oryza meyeriana</taxon>
    </lineage>
</organism>
<dbReference type="AlphaFoldDB" id="A0A6G1ESE9"/>
<dbReference type="PANTHER" id="PTHR21229">
    <property type="entry name" value="LUNG SEVEN TRANSMEMBRANE RECEPTOR"/>
    <property type="match status" value="1"/>
</dbReference>
<proteinExistence type="predicted"/>
<dbReference type="GO" id="GO:0005794">
    <property type="term" value="C:Golgi apparatus"/>
    <property type="evidence" value="ECO:0007669"/>
    <property type="project" value="TreeGrafter"/>
</dbReference>
<comment type="subcellular location">
    <subcellularLocation>
        <location evidence="1">Membrane</location>
        <topology evidence="1">Multi-pass membrane protein</topology>
    </subcellularLocation>
</comment>
<keyword evidence="11" id="KW-1185">Reference proteome</keyword>
<keyword evidence="3" id="KW-0732">Signal</keyword>
<keyword evidence="5 6" id="KW-0472">Membrane</keyword>
<dbReference type="Pfam" id="PF21904">
    <property type="entry name" value="CAND6-7_N"/>
    <property type="match status" value="1"/>
</dbReference>
<comment type="caution">
    <text evidence="10">The sequence shown here is derived from an EMBL/GenBank/DDBJ whole genome shotgun (WGS) entry which is preliminary data.</text>
</comment>
<dbReference type="InterPro" id="IPR053937">
    <property type="entry name" value="GOST_TM"/>
</dbReference>
<dbReference type="InterPro" id="IPR009637">
    <property type="entry name" value="GPR107/GPR108-like"/>
</dbReference>
<keyword evidence="2 6" id="KW-0812">Transmembrane</keyword>
<evidence type="ECO:0000256" key="2">
    <source>
        <dbReference type="ARBA" id="ARBA00022692"/>
    </source>
</evidence>
<protein>
    <submittedName>
        <fullName evidence="10">Uncharacterized protein</fullName>
    </submittedName>
</protein>
<accession>A0A6G1ESE9</accession>
<keyword evidence="4 6" id="KW-1133">Transmembrane helix</keyword>
<dbReference type="GO" id="GO:0016020">
    <property type="term" value="C:membrane"/>
    <property type="evidence" value="ECO:0007669"/>
    <property type="project" value="UniProtKB-SubCell"/>
</dbReference>
<dbReference type="OrthoDB" id="638609at2759"/>
<feature type="transmembrane region" description="Helical" evidence="6">
    <location>
        <begin position="200"/>
        <end position="222"/>
    </location>
</feature>
<evidence type="ECO:0000256" key="3">
    <source>
        <dbReference type="ARBA" id="ARBA00022729"/>
    </source>
</evidence>
<feature type="transmembrane region" description="Helical" evidence="6">
    <location>
        <begin position="73"/>
        <end position="95"/>
    </location>
</feature>
<evidence type="ECO:0000259" key="8">
    <source>
        <dbReference type="Pfam" id="PF21904"/>
    </source>
</evidence>
<dbReference type="EMBL" id="SPHZ02000005">
    <property type="protein sequence ID" value="KAF0917658.1"/>
    <property type="molecule type" value="Genomic_DNA"/>
</dbReference>
<evidence type="ECO:0000256" key="5">
    <source>
        <dbReference type="ARBA" id="ARBA00023136"/>
    </source>
</evidence>
<dbReference type="PANTHER" id="PTHR21229:SF2">
    <property type="entry name" value="RE59932P"/>
    <property type="match status" value="1"/>
</dbReference>
<feature type="transmembrane region" description="Helical" evidence="6">
    <location>
        <begin position="129"/>
        <end position="155"/>
    </location>
</feature>
<sequence>MHPLQPVHRAALDGGGHYKRSFPITFAGEHSVYFANCVPGTRVTMDVHVELYDSKPVDGATDYLSVGEDPVRALYTFFAVCYGAFLIAWLHHMLVRSCSTARPVHDVMSGLLAVLMLHCISAAEDGRYASVVVFALHLVKGAMLFPVVALIGAGWSLPEPFVPDRKITKVLTAVAPLQVAMAIATTLAGDAPAFIAGGVAWTWSHAFVLVQLACFVAVLMPVDRAIQALRKEAETDEEAARRLAKLVLFRRLYLAVAVYLYYTKTAVFFLKLLAGTSAGYRWASVAAEEAAAVAFYTFMLWKFRPDEDIQLEEDAEDLIPGGV</sequence>
<dbReference type="Pfam" id="PF06814">
    <property type="entry name" value="GOST_TM"/>
    <property type="match status" value="1"/>
</dbReference>
<evidence type="ECO:0000313" key="9">
    <source>
        <dbReference type="EMBL" id="KAF0917658.1"/>
    </source>
</evidence>